<gene>
    <name evidence="3" type="ORF">G3A44_22045</name>
</gene>
<dbReference type="EMBL" id="JAAGOH010000051">
    <property type="protein sequence ID" value="NDY93878.1"/>
    <property type="molecule type" value="Genomic_DNA"/>
</dbReference>
<evidence type="ECO:0000256" key="1">
    <source>
        <dbReference type="SAM" id="MobiDB-lite"/>
    </source>
</evidence>
<keyword evidence="2" id="KW-0812">Transmembrane</keyword>
<dbReference type="Proteomes" id="UP000484255">
    <property type="component" value="Unassembled WGS sequence"/>
</dbReference>
<dbReference type="RefSeq" id="WP_163459902.1">
    <property type="nucleotide sequence ID" value="NZ_JAAGOH010000051.1"/>
</dbReference>
<keyword evidence="4" id="KW-1185">Reference proteome</keyword>
<keyword evidence="2" id="KW-1133">Transmembrane helix</keyword>
<protein>
    <submittedName>
        <fullName evidence="3">Uncharacterized protein</fullName>
    </submittedName>
</protein>
<name>A0A7C9TMD7_9BURK</name>
<evidence type="ECO:0000313" key="3">
    <source>
        <dbReference type="EMBL" id="NDY93878.1"/>
    </source>
</evidence>
<feature type="region of interest" description="Disordered" evidence="1">
    <location>
        <begin position="135"/>
        <end position="156"/>
    </location>
</feature>
<organism evidence="3 4">
    <name type="scientific">Ideonella livida</name>
    <dbReference type="NCBI Taxonomy" id="2707176"/>
    <lineage>
        <taxon>Bacteria</taxon>
        <taxon>Pseudomonadati</taxon>
        <taxon>Pseudomonadota</taxon>
        <taxon>Betaproteobacteria</taxon>
        <taxon>Burkholderiales</taxon>
        <taxon>Sphaerotilaceae</taxon>
        <taxon>Ideonella</taxon>
    </lineage>
</organism>
<keyword evidence="2" id="KW-0472">Membrane</keyword>
<evidence type="ECO:0000256" key="2">
    <source>
        <dbReference type="SAM" id="Phobius"/>
    </source>
</evidence>
<reference evidence="3 4" key="1">
    <citation type="submission" date="2020-02" db="EMBL/GenBank/DDBJ databases">
        <title>Ideonella bacterium strain TBM-1.</title>
        <authorList>
            <person name="Chen W.-M."/>
        </authorList>
    </citation>
    <scope>NUCLEOTIDE SEQUENCE [LARGE SCALE GENOMIC DNA]</scope>
    <source>
        <strain evidence="3 4">TBM-1</strain>
    </source>
</reference>
<evidence type="ECO:0000313" key="4">
    <source>
        <dbReference type="Proteomes" id="UP000484255"/>
    </source>
</evidence>
<sequence>MRPHQKNGAHLSAGRVKGVNNMRGVIAFAVVVVGSATVWRYHEPLLDRWRQAAPQDMQTTRAAVPLKCVHGREVRYSQEAACPPGFEPVTLRPDGVTVLEASQAFAAPAASAAQPSAAPPTGNALQRALDAVPDPRLGSQRLDHVVEQGGPAMPMR</sequence>
<accession>A0A7C9TMD7</accession>
<feature type="transmembrane region" description="Helical" evidence="2">
    <location>
        <begin position="21"/>
        <end position="41"/>
    </location>
</feature>
<dbReference type="AlphaFoldDB" id="A0A7C9TMD7"/>
<proteinExistence type="predicted"/>
<comment type="caution">
    <text evidence="3">The sequence shown here is derived from an EMBL/GenBank/DDBJ whole genome shotgun (WGS) entry which is preliminary data.</text>
</comment>